<proteinExistence type="predicted"/>
<evidence type="ECO:0008006" key="4">
    <source>
        <dbReference type="Google" id="ProtNLM"/>
    </source>
</evidence>
<dbReference type="EMBL" id="WNKX01000003">
    <property type="protein sequence ID" value="MTW10041.1"/>
    <property type="molecule type" value="Genomic_DNA"/>
</dbReference>
<organism evidence="2 3">
    <name type="scientific">Massilia eburnea</name>
    <dbReference type="NCBI Taxonomy" id="1776165"/>
    <lineage>
        <taxon>Bacteria</taxon>
        <taxon>Pseudomonadati</taxon>
        <taxon>Pseudomonadota</taxon>
        <taxon>Betaproteobacteria</taxon>
        <taxon>Burkholderiales</taxon>
        <taxon>Oxalobacteraceae</taxon>
        <taxon>Telluria group</taxon>
        <taxon>Massilia</taxon>
    </lineage>
</organism>
<accession>A0A6L6QD71</accession>
<sequence length="129" mass="14104">MNLWLVLAICLFSLTSHAADLKRSDGELSCARANEVIGDREVDAAMKRNSKAQSPAISHPSPKKVTWQLAEKLILSGRIRTIVQSHDRSVLLLTSDGQGFIAKEPEIDRAINLSGEVDPCHVFIGVVTE</sequence>
<keyword evidence="3" id="KW-1185">Reference proteome</keyword>
<name>A0A6L6QD71_9BURK</name>
<comment type="caution">
    <text evidence="2">The sequence shown here is derived from an EMBL/GenBank/DDBJ whole genome shotgun (WGS) entry which is preliminary data.</text>
</comment>
<feature type="signal peptide" evidence="1">
    <location>
        <begin position="1"/>
        <end position="18"/>
    </location>
</feature>
<protein>
    <recommendedName>
        <fullName evidence="4">BON domain-containing protein</fullName>
    </recommendedName>
</protein>
<keyword evidence="1" id="KW-0732">Signal</keyword>
<dbReference type="Proteomes" id="UP000472320">
    <property type="component" value="Unassembled WGS sequence"/>
</dbReference>
<feature type="chain" id="PRO_5026705864" description="BON domain-containing protein" evidence="1">
    <location>
        <begin position="19"/>
        <end position="129"/>
    </location>
</feature>
<dbReference type="RefSeq" id="WP_155452986.1">
    <property type="nucleotide sequence ID" value="NZ_WNKX01000003.1"/>
</dbReference>
<evidence type="ECO:0000313" key="3">
    <source>
        <dbReference type="Proteomes" id="UP000472320"/>
    </source>
</evidence>
<evidence type="ECO:0000256" key="1">
    <source>
        <dbReference type="SAM" id="SignalP"/>
    </source>
</evidence>
<dbReference type="AlphaFoldDB" id="A0A6L6QD71"/>
<gene>
    <name evidence="2" type="ORF">GM658_05455</name>
</gene>
<evidence type="ECO:0000313" key="2">
    <source>
        <dbReference type="EMBL" id="MTW10041.1"/>
    </source>
</evidence>
<reference evidence="2 3" key="1">
    <citation type="submission" date="2019-11" db="EMBL/GenBank/DDBJ databases">
        <title>Type strains purchased from KCTC, JCM and DSMZ.</title>
        <authorList>
            <person name="Lu H."/>
        </authorList>
    </citation>
    <scope>NUCLEOTIDE SEQUENCE [LARGE SCALE GENOMIC DNA]</scope>
    <source>
        <strain evidence="2 3">JCM 31587</strain>
    </source>
</reference>